<feature type="domain" description="Thiol:disulfide interchange protein DsbD N-terminal" evidence="2">
    <location>
        <begin position="37"/>
        <end position="144"/>
    </location>
</feature>
<dbReference type="OrthoDB" id="9811036at2"/>
<evidence type="ECO:0000313" key="4">
    <source>
        <dbReference type="Proteomes" id="UP000054935"/>
    </source>
</evidence>
<reference evidence="3 4" key="1">
    <citation type="submission" date="2015-09" db="EMBL/GenBank/DDBJ databases">
        <authorList>
            <consortium name="Swine Surveillance"/>
        </authorList>
    </citation>
    <scope>NUCLEOTIDE SEQUENCE [LARGE SCALE GENOMIC DNA]</scope>
    <source>
        <strain evidence="3 4">CECT 7648</strain>
    </source>
</reference>
<accession>A0A0P1G0R0</accession>
<organism evidence="3 4">
    <name type="scientific">Tropicibacter naphthalenivorans</name>
    <dbReference type="NCBI Taxonomy" id="441103"/>
    <lineage>
        <taxon>Bacteria</taxon>
        <taxon>Pseudomonadati</taxon>
        <taxon>Pseudomonadota</taxon>
        <taxon>Alphaproteobacteria</taxon>
        <taxon>Rhodobacterales</taxon>
        <taxon>Roseobacteraceae</taxon>
        <taxon>Tropicibacter</taxon>
    </lineage>
</organism>
<proteinExistence type="predicted"/>
<protein>
    <recommendedName>
        <fullName evidence="2">Thiol:disulfide interchange protein DsbD N-terminal domain-containing protein</fullName>
    </recommendedName>
</protein>
<feature type="signal peptide" evidence="1">
    <location>
        <begin position="1"/>
        <end position="19"/>
    </location>
</feature>
<keyword evidence="4" id="KW-1185">Reference proteome</keyword>
<dbReference type="EMBL" id="CYSE01000001">
    <property type="protein sequence ID" value="CUH75076.1"/>
    <property type="molecule type" value="Genomic_DNA"/>
</dbReference>
<dbReference type="Pfam" id="PF11412">
    <property type="entry name" value="DsbD_N"/>
    <property type="match status" value="1"/>
</dbReference>
<dbReference type="InterPro" id="IPR028250">
    <property type="entry name" value="DsbDN"/>
</dbReference>
<evidence type="ECO:0000313" key="3">
    <source>
        <dbReference type="EMBL" id="CUH75076.1"/>
    </source>
</evidence>
<dbReference type="RefSeq" id="WP_058245821.1">
    <property type="nucleotide sequence ID" value="NZ_CYSE01000001.1"/>
</dbReference>
<sequence>MIRLIALLFALLLPVASTAGSYDNIVRAELRPGWRLPNGDHMAALHLTLAPGWKTYWRAPGDAGIPPTFDWRGARNVQAIQVEWPAPQVFWKSGMRSVGYEGEMVLPLRISLRNDAKDNRLKGVIDIGICKDVCLPHRVRVETVLDAGTRKPDPVIAAALASLPFGPEDAEVTKVACKISAAPSGMGLRVEISMPQGTGREETVIESKDPEIWITEPKTSWQGGTLIAEARVSHMSSQVFALDRSGLRITVLGGEIPLDIHGCTG</sequence>
<feature type="chain" id="PRO_5006062957" description="Thiol:disulfide interchange protein DsbD N-terminal domain-containing protein" evidence="1">
    <location>
        <begin position="20"/>
        <end position="265"/>
    </location>
</feature>
<dbReference type="Proteomes" id="UP000054935">
    <property type="component" value="Unassembled WGS sequence"/>
</dbReference>
<keyword evidence="1" id="KW-0732">Signal</keyword>
<dbReference type="STRING" id="441103.TRN7648_00246"/>
<gene>
    <name evidence="3" type="ORF">TRN7648_00246</name>
</gene>
<evidence type="ECO:0000259" key="2">
    <source>
        <dbReference type="Pfam" id="PF11412"/>
    </source>
</evidence>
<name>A0A0P1G0R0_9RHOB</name>
<evidence type="ECO:0000256" key="1">
    <source>
        <dbReference type="SAM" id="SignalP"/>
    </source>
</evidence>
<dbReference type="AlphaFoldDB" id="A0A0P1G0R0"/>